<evidence type="ECO:0000259" key="2">
    <source>
        <dbReference type="Pfam" id="PF13203"/>
    </source>
</evidence>
<feature type="domain" description="Putative metallopeptidase" evidence="2">
    <location>
        <begin position="161"/>
        <end position="237"/>
    </location>
</feature>
<dbReference type="PANTHER" id="PTHR38730:SF1">
    <property type="entry name" value="SLL7028 PROTEIN"/>
    <property type="match status" value="1"/>
</dbReference>
<accession>A0A8S5SN44</accession>
<organism evidence="3">
    <name type="scientific">Podoviridae sp. ctIKM86</name>
    <dbReference type="NCBI Taxonomy" id="2827729"/>
    <lineage>
        <taxon>Viruses</taxon>
        <taxon>Duplodnaviria</taxon>
        <taxon>Heunggongvirae</taxon>
        <taxon>Uroviricota</taxon>
        <taxon>Caudoviricetes</taxon>
    </lineage>
</organism>
<reference evidence="3" key="1">
    <citation type="journal article" date="2021" name="Proc. Natl. Acad. Sci. U.S.A.">
        <title>A Catalog of Tens of Thousands of Viruses from Human Metagenomes Reveals Hidden Associations with Chronic Diseases.</title>
        <authorList>
            <person name="Tisza M.J."/>
            <person name="Buck C.B."/>
        </authorList>
    </citation>
    <scope>NUCLEOTIDE SEQUENCE</scope>
    <source>
        <strain evidence="3">CtIKM86</strain>
    </source>
</reference>
<proteinExistence type="predicted"/>
<dbReference type="EMBL" id="BK032631">
    <property type="protein sequence ID" value="DAF52227.1"/>
    <property type="molecule type" value="Genomic_DNA"/>
</dbReference>
<dbReference type="InterPro" id="IPR018698">
    <property type="entry name" value="VWA-like_dom"/>
</dbReference>
<sequence length="373" mass="43436">MQEQEQMKKLDNLALKIIREPNLAFIGSFLFNTEITIDNTIETACTNGVYLKINPVFFFEYLTKEERFFTIIHELWHIAKLHAMRRESRDPFLWNMACDYHINALILEDNRNWSVQPKLPKEALYNKCYKDKSEEEIYEELVKNHITPPANFITDIKDATKEEQSQAISKVGQAIQSAKMAGTEVGKDFITFFNEFTKSKISWRKLLHKFCTEALDKTDFTWKKPNRRYKDLYLPSLDYGEGALTHLIYFLDVSGSIDDKTIQIFNSEVKAIKEQLHPEKLTLIQFDTHILRTDVFTKDKPFSNISIVNGGGTSYEDVRDLILKEKPTAAIILTDLYCSPMQPVKVPVLWVTLERDKKYRETPITGKVIEIKD</sequence>
<dbReference type="InterPro" id="IPR025154">
    <property type="entry name" value="Put_metallopeptidase_dom"/>
</dbReference>
<evidence type="ECO:0000313" key="3">
    <source>
        <dbReference type="EMBL" id="DAF52227.1"/>
    </source>
</evidence>
<name>A0A8S5SN44_9CAUD</name>
<dbReference type="PANTHER" id="PTHR38730">
    <property type="entry name" value="SLL7028 PROTEIN"/>
    <property type="match status" value="1"/>
</dbReference>
<dbReference type="Pfam" id="PF13203">
    <property type="entry name" value="DUF2201_N"/>
    <property type="match status" value="2"/>
</dbReference>
<dbReference type="Pfam" id="PF09967">
    <property type="entry name" value="DUF2201"/>
    <property type="match status" value="1"/>
</dbReference>
<protein>
    <submittedName>
        <fullName evidence="3">Metallopeptidase domain protein</fullName>
    </submittedName>
</protein>
<feature type="domain" description="VWA-like" evidence="1">
    <location>
        <begin position="247"/>
        <end position="371"/>
    </location>
</feature>
<feature type="domain" description="Putative metallopeptidase" evidence="2">
    <location>
        <begin position="24"/>
        <end position="141"/>
    </location>
</feature>
<evidence type="ECO:0000259" key="1">
    <source>
        <dbReference type="Pfam" id="PF09967"/>
    </source>
</evidence>